<keyword evidence="1" id="KW-0472">Membrane</keyword>
<accession>A0A2W2AVA6</accession>
<comment type="caution">
    <text evidence="4">The sequence shown here is derived from an EMBL/GenBank/DDBJ whole genome shotgun (WGS) entry which is preliminary data.</text>
</comment>
<dbReference type="Pfam" id="PF03707">
    <property type="entry name" value="MHYT"/>
    <property type="match status" value="2"/>
</dbReference>
<protein>
    <recommendedName>
        <fullName evidence="3">MHYT domain-containing protein</fullName>
    </recommendedName>
</protein>
<dbReference type="Proteomes" id="UP000248764">
    <property type="component" value="Unassembled WGS sequence"/>
</dbReference>
<dbReference type="AlphaFoldDB" id="A0A2W2AVA6"/>
<dbReference type="InterPro" id="IPR005330">
    <property type="entry name" value="MHYT_dom"/>
</dbReference>
<feature type="compositionally biased region" description="Pro residues" evidence="2">
    <location>
        <begin position="268"/>
        <end position="284"/>
    </location>
</feature>
<feature type="transmembrane region" description="Helical" evidence="1">
    <location>
        <begin position="174"/>
        <end position="198"/>
    </location>
</feature>
<name>A0A2W2AVA6_9ACTN</name>
<evidence type="ECO:0000313" key="4">
    <source>
        <dbReference type="EMBL" id="PZF79155.1"/>
    </source>
</evidence>
<keyword evidence="1" id="KW-0812">Transmembrane</keyword>
<evidence type="ECO:0000256" key="2">
    <source>
        <dbReference type="SAM" id="MobiDB-lite"/>
    </source>
</evidence>
<feature type="domain" description="MHYT" evidence="3">
    <location>
        <begin position="13"/>
        <end position="202"/>
    </location>
</feature>
<feature type="transmembrane region" description="Helical" evidence="1">
    <location>
        <begin position="115"/>
        <end position="137"/>
    </location>
</feature>
<sequence length="322" mass="33751">MLSATSQIDHFTHGLTTPAIGYVFMVMAAVIGLMCTVRARDSTGAARRNWLITGAASLAAGIWTLHFIAMLGFRVSGSPVRYNVSLTVISLAVAFLVVGGGVLAVGYGRDRNRSLLFGGLGTGIGVAAMHYSGMASVQIDGSIGYRPELVVASLAIAVAAATAALWLAFTIRTLWGAVAAALVMGIAVSSMHYTAMAAVSAELAAVTEPVPGASATEFVVPFTIGMGALLLAGFTVIAVSPVELGAREDDYDDEDDEDTRENLFAPRRPAPVPEQPRLAGPPAPVRRAAHPLPQRPQRPQHPPSDDDPPVVQSWLTRPDSRS</sequence>
<organism evidence="4 5">
    <name type="scientific">Jiangella anatolica</name>
    <dbReference type="NCBI Taxonomy" id="2670374"/>
    <lineage>
        <taxon>Bacteria</taxon>
        <taxon>Bacillati</taxon>
        <taxon>Actinomycetota</taxon>
        <taxon>Actinomycetes</taxon>
        <taxon>Jiangellales</taxon>
        <taxon>Jiangellaceae</taxon>
        <taxon>Jiangella</taxon>
    </lineage>
</organism>
<dbReference type="GO" id="GO:0016020">
    <property type="term" value="C:membrane"/>
    <property type="evidence" value="ECO:0007669"/>
    <property type="project" value="UniProtKB-UniRule"/>
</dbReference>
<feature type="region of interest" description="Disordered" evidence="2">
    <location>
        <begin position="247"/>
        <end position="322"/>
    </location>
</feature>
<feature type="transmembrane region" description="Helical" evidence="1">
    <location>
        <begin position="85"/>
        <end position="108"/>
    </location>
</feature>
<dbReference type="PROSITE" id="PS50924">
    <property type="entry name" value="MHYT"/>
    <property type="match status" value="1"/>
</dbReference>
<proteinExistence type="predicted"/>
<feature type="transmembrane region" description="Helical" evidence="1">
    <location>
        <begin position="218"/>
        <end position="239"/>
    </location>
</feature>
<keyword evidence="1" id="KW-1133">Transmembrane helix</keyword>
<dbReference type="PANTHER" id="PTHR35152">
    <property type="entry name" value="DOMAIN SIGNALLING PROTEIN, PUTATIVE (AFU_ORTHOLOGUE AFUA_5G11310)-RELATED"/>
    <property type="match status" value="1"/>
</dbReference>
<feature type="transmembrane region" description="Helical" evidence="1">
    <location>
        <begin position="20"/>
        <end position="39"/>
    </location>
</feature>
<gene>
    <name evidence="4" type="ORF">C1I92_32635</name>
</gene>
<evidence type="ECO:0000313" key="5">
    <source>
        <dbReference type="Proteomes" id="UP000248764"/>
    </source>
</evidence>
<evidence type="ECO:0000256" key="1">
    <source>
        <dbReference type="PROSITE-ProRule" id="PRU00244"/>
    </source>
</evidence>
<feature type="compositionally biased region" description="Pro residues" evidence="2">
    <location>
        <begin position="293"/>
        <end position="302"/>
    </location>
</feature>
<keyword evidence="5" id="KW-1185">Reference proteome</keyword>
<evidence type="ECO:0000259" key="3">
    <source>
        <dbReference type="PROSITE" id="PS50924"/>
    </source>
</evidence>
<feature type="transmembrane region" description="Helical" evidence="1">
    <location>
        <begin position="149"/>
        <end position="167"/>
    </location>
</feature>
<reference evidence="4 5" key="1">
    <citation type="submission" date="2018-01" db="EMBL/GenBank/DDBJ databases">
        <title>Draft genome sequence of Jiangella sp. GTF31.</title>
        <authorList>
            <person name="Sahin N."/>
            <person name="Ay H."/>
            <person name="Saygin H."/>
        </authorList>
    </citation>
    <scope>NUCLEOTIDE SEQUENCE [LARGE SCALE GENOMIC DNA]</scope>
    <source>
        <strain evidence="4 5">GTF31</strain>
    </source>
</reference>
<feature type="transmembrane region" description="Helical" evidence="1">
    <location>
        <begin position="51"/>
        <end position="73"/>
    </location>
</feature>
<feature type="compositionally biased region" description="Acidic residues" evidence="2">
    <location>
        <begin position="249"/>
        <end position="259"/>
    </location>
</feature>
<dbReference type="PANTHER" id="PTHR35152:SF1">
    <property type="entry name" value="DOMAIN SIGNALLING PROTEIN, PUTATIVE (AFU_ORTHOLOGUE AFUA_5G11310)-RELATED"/>
    <property type="match status" value="1"/>
</dbReference>
<dbReference type="EMBL" id="POTW01000173">
    <property type="protein sequence ID" value="PZF79155.1"/>
    <property type="molecule type" value="Genomic_DNA"/>
</dbReference>